<keyword evidence="2" id="KW-1185">Reference proteome</keyword>
<sequence length="440" mass="49657">MSSSNSHHLAPSTSAGKHKWTHNEQNFVVHKIPIRPYPDGLADSTSYASRVHSECAFLIDEDLIPLLPTTVVSPVPSQPSWPFVVGDTPDRGTVMLASHDIPEGGLILIEHPVIITPGILHGLHSEGYEVLYEALGPDATVELLDMYNCMPSEECGIEEGIVRTNGTAIDLGFKNAQTGKVRMKDMEKWKGKSVEYGAVFLKLDRANHSCGPNAAHKWDTATLSSSLYALRPIKKGEEINIIYTDVAASREERRAHLYQNYRFTCQCPSCDLPSLEQVTRSDSARKDLREWRQTHPTFWKWSRDLCRDDYTVINSHLEALELIEQESLQGMQGIFIEEIALSYAILGDEEQFRIWAKRMVDLVSICDPQQAGEFAKWLDNPKSYKQWAWRKKQRTCRSSFWLSISRVVNARSLPDTTPGRKARQQPSSPSTSPLLPLLQL</sequence>
<reference evidence="1 2" key="1">
    <citation type="journal article" date="2019" name="Nat. Ecol. Evol.">
        <title>Megaphylogeny resolves global patterns of mushroom evolution.</title>
        <authorList>
            <person name="Varga T."/>
            <person name="Krizsan K."/>
            <person name="Foldi C."/>
            <person name="Dima B."/>
            <person name="Sanchez-Garcia M."/>
            <person name="Sanchez-Ramirez S."/>
            <person name="Szollosi G.J."/>
            <person name="Szarkandi J.G."/>
            <person name="Papp V."/>
            <person name="Albert L."/>
            <person name="Andreopoulos W."/>
            <person name="Angelini C."/>
            <person name="Antonin V."/>
            <person name="Barry K.W."/>
            <person name="Bougher N.L."/>
            <person name="Buchanan P."/>
            <person name="Buyck B."/>
            <person name="Bense V."/>
            <person name="Catcheside P."/>
            <person name="Chovatia M."/>
            <person name="Cooper J."/>
            <person name="Damon W."/>
            <person name="Desjardin D."/>
            <person name="Finy P."/>
            <person name="Geml J."/>
            <person name="Haridas S."/>
            <person name="Hughes K."/>
            <person name="Justo A."/>
            <person name="Karasinski D."/>
            <person name="Kautmanova I."/>
            <person name="Kiss B."/>
            <person name="Kocsube S."/>
            <person name="Kotiranta H."/>
            <person name="LaButti K.M."/>
            <person name="Lechner B.E."/>
            <person name="Liimatainen K."/>
            <person name="Lipzen A."/>
            <person name="Lukacs Z."/>
            <person name="Mihaltcheva S."/>
            <person name="Morgado L.N."/>
            <person name="Niskanen T."/>
            <person name="Noordeloos M.E."/>
            <person name="Ohm R.A."/>
            <person name="Ortiz-Santana B."/>
            <person name="Ovrebo C."/>
            <person name="Racz N."/>
            <person name="Riley R."/>
            <person name="Savchenko A."/>
            <person name="Shiryaev A."/>
            <person name="Soop K."/>
            <person name="Spirin V."/>
            <person name="Szebenyi C."/>
            <person name="Tomsovsky M."/>
            <person name="Tulloss R.E."/>
            <person name="Uehling J."/>
            <person name="Grigoriev I.V."/>
            <person name="Vagvolgyi C."/>
            <person name="Papp T."/>
            <person name="Martin F.M."/>
            <person name="Miettinen O."/>
            <person name="Hibbett D.S."/>
            <person name="Nagy L.G."/>
        </authorList>
    </citation>
    <scope>NUCLEOTIDE SEQUENCE [LARGE SCALE GENOMIC DNA]</scope>
    <source>
        <strain evidence="1 2">NL-1719</strain>
    </source>
</reference>
<dbReference type="EMBL" id="ML208267">
    <property type="protein sequence ID" value="TFK74711.1"/>
    <property type="molecule type" value="Genomic_DNA"/>
</dbReference>
<organism evidence="1 2">
    <name type="scientific">Pluteus cervinus</name>
    <dbReference type="NCBI Taxonomy" id="181527"/>
    <lineage>
        <taxon>Eukaryota</taxon>
        <taxon>Fungi</taxon>
        <taxon>Dikarya</taxon>
        <taxon>Basidiomycota</taxon>
        <taxon>Agaricomycotina</taxon>
        <taxon>Agaricomycetes</taxon>
        <taxon>Agaricomycetidae</taxon>
        <taxon>Agaricales</taxon>
        <taxon>Pluteineae</taxon>
        <taxon>Pluteaceae</taxon>
        <taxon>Pluteus</taxon>
    </lineage>
</organism>
<name>A0ACD3B9W2_9AGAR</name>
<evidence type="ECO:0000313" key="1">
    <source>
        <dbReference type="EMBL" id="TFK74711.1"/>
    </source>
</evidence>
<protein>
    <submittedName>
        <fullName evidence="1">SET domain-containing protein</fullName>
    </submittedName>
</protein>
<accession>A0ACD3B9W2</accession>
<evidence type="ECO:0000313" key="2">
    <source>
        <dbReference type="Proteomes" id="UP000308600"/>
    </source>
</evidence>
<proteinExistence type="predicted"/>
<gene>
    <name evidence="1" type="ORF">BDN72DRAFT_893048</name>
</gene>
<dbReference type="Proteomes" id="UP000308600">
    <property type="component" value="Unassembled WGS sequence"/>
</dbReference>